<dbReference type="PANTHER" id="PTHR46393">
    <property type="entry name" value="SUSHI DOMAIN-CONTAINING PROTEIN"/>
    <property type="match status" value="1"/>
</dbReference>
<organism evidence="22 23">
    <name type="scientific">Ciona savignyi</name>
    <name type="common">Pacific transparent sea squirt</name>
    <dbReference type="NCBI Taxonomy" id="51511"/>
    <lineage>
        <taxon>Eukaryota</taxon>
        <taxon>Metazoa</taxon>
        <taxon>Chordata</taxon>
        <taxon>Tunicata</taxon>
        <taxon>Ascidiacea</taxon>
        <taxon>Phlebobranchia</taxon>
        <taxon>Cionidae</taxon>
        <taxon>Ciona</taxon>
    </lineage>
</organism>
<keyword evidence="15" id="KW-0325">Glycoprotein</keyword>
<dbReference type="OMA" id="YTKPWHV"/>
<evidence type="ECO:0000256" key="7">
    <source>
        <dbReference type="ARBA" id="ARBA00022659"/>
    </source>
</evidence>
<dbReference type="SUPFAM" id="SSF57535">
    <property type="entry name" value="Complement control module/SCR domain"/>
    <property type="match status" value="4"/>
</dbReference>
<comment type="cofactor">
    <cofactor evidence="1">
        <name>Mn(2+)</name>
        <dbReference type="ChEBI" id="CHEBI:29035"/>
    </cofactor>
</comment>
<dbReference type="SMART" id="SM00020">
    <property type="entry name" value="Tryp_SPc"/>
    <property type="match status" value="1"/>
</dbReference>
<dbReference type="eggNOG" id="KOG3627">
    <property type="taxonomic scope" value="Eukaryota"/>
</dbReference>
<dbReference type="SUPFAM" id="SSF53300">
    <property type="entry name" value="vWA-like"/>
    <property type="match status" value="1"/>
</dbReference>
<evidence type="ECO:0000256" key="15">
    <source>
        <dbReference type="ARBA" id="ARBA00023180"/>
    </source>
</evidence>
<evidence type="ECO:0000259" key="20">
    <source>
        <dbReference type="PROSITE" id="PS50240"/>
    </source>
</evidence>
<dbReference type="PROSITE" id="PS50240">
    <property type="entry name" value="TRYPSIN_DOM"/>
    <property type="match status" value="1"/>
</dbReference>
<evidence type="ECO:0000313" key="23">
    <source>
        <dbReference type="Proteomes" id="UP000007875"/>
    </source>
</evidence>
<evidence type="ECO:0000256" key="13">
    <source>
        <dbReference type="ARBA" id="ARBA00022859"/>
    </source>
</evidence>
<dbReference type="STRING" id="51511.ENSCSAVP00000003255"/>
<dbReference type="InterPro" id="IPR002035">
    <property type="entry name" value="VWF_A"/>
</dbReference>
<evidence type="ECO:0000256" key="1">
    <source>
        <dbReference type="ARBA" id="ARBA00001936"/>
    </source>
</evidence>
<dbReference type="InterPro" id="IPR011360">
    <property type="entry name" value="Compl_C2_B"/>
</dbReference>
<dbReference type="InterPro" id="IPR035976">
    <property type="entry name" value="Sushi/SCR/CCP_sf"/>
</dbReference>
<evidence type="ECO:0000256" key="9">
    <source>
        <dbReference type="ARBA" id="ARBA00022729"/>
    </source>
</evidence>
<feature type="domain" description="Sushi" evidence="21">
    <location>
        <begin position="221"/>
        <end position="284"/>
    </location>
</feature>
<keyword evidence="7 18" id="KW-0768">Sushi</keyword>
<dbReference type="GO" id="GO:0009986">
    <property type="term" value="C:cell surface"/>
    <property type="evidence" value="ECO:0007669"/>
    <property type="project" value="UniProtKB-SubCell"/>
</dbReference>
<dbReference type="InterPro" id="IPR001314">
    <property type="entry name" value="Peptidase_S1A"/>
</dbReference>
<dbReference type="InterPro" id="IPR043504">
    <property type="entry name" value="Peptidase_S1_PA_chymotrypsin"/>
</dbReference>
<dbReference type="Proteomes" id="UP000007875">
    <property type="component" value="Unassembled WGS sequence"/>
</dbReference>
<dbReference type="Gene3D" id="2.40.10.10">
    <property type="entry name" value="Trypsin-like serine proteases"/>
    <property type="match status" value="1"/>
</dbReference>
<dbReference type="Pfam" id="PF00084">
    <property type="entry name" value="Sushi"/>
    <property type="match status" value="4"/>
</dbReference>
<dbReference type="FunFam" id="2.40.10.10:FF:000417">
    <property type="match status" value="1"/>
</dbReference>
<dbReference type="AlphaFoldDB" id="H2YD57"/>
<dbReference type="GO" id="GO:0006956">
    <property type="term" value="P:complement activation"/>
    <property type="evidence" value="ECO:0007669"/>
    <property type="project" value="InterPro"/>
</dbReference>
<dbReference type="CDD" id="cd00033">
    <property type="entry name" value="CCP"/>
    <property type="match status" value="4"/>
</dbReference>
<feature type="domain" description="Sushi" evidence="21">
    <location>
        <begin position="291"/>
        <end position="354"/>
    </location>
</feature>
<feature type="disulfide bond" evidence="18">
    <location>
        <begin position="255"/>
        <end position="282"/>
    </location>
</feature>
<keyword evidence="14 18" id="KW-1015">Disulfide bond</keyword>
<keyword evidence="8" id="KW-0645">Protease</keyword>
<dbReference type="Gene3D" id="2.10.70.10">
    <property type="entry name" value="Complement Module, domain 1"/>
    <property type="match status" value="4"/>
</dbReference>
<evidence type="ECO:0000256" key="11">
    <source>
        <dbReference type="ARBA" id="ARBA00022801"/>
    </source>
</evidence>
<feature type="active site" description="Charge relay system" evidence="17">
    <location>
        <position position="905"/>
    </location>
</feature>
<dbReference type="SUPFAM" id="SSF50494">
    <property type="entry name" value="Trypsin-like serine proteases"/>
    <property type="match status" value="1"/>
</dbReference>
<sequence>CPTKNAVAAALAHRRCRKPCQPQSSRCRHGLVCLCDHECGYSCINLANFCPTPPIVAHARNITITRGNSANPTPPYRYNDRARYVCEPGYDLVTDDNHLCHGRRGWTGSSICTPHCRRYDPLTVLEKRMICGQTCRIDSDCTEGHQCRCDESCSLRCVRNNLNCGDAPSVRNATIQYVGSGLDRIAHYICAEGFYLASGSTSRRCAGSGTWDGIQPTCERITCSNPSPAIRNTGGRVVGWVRGPYYVGTQFSFACRSNQRLIGSRTRRCESNGRWSGVPIACDNRRRQNEIRCSHPGYPVNGGIVRGATGSYRFQVGEQVTFACDNNYVLVGEPIQTCLYHLQWSGSGAPVCVDPRFPDDAQSAAQQITRNSAQITAEMSPPSGPSLSRSITAGHEGGNEIYFLIDLSRSVSNDALNNSLRFAEKLVTRFAGGTNKTAHYGIIVFASRTNITLNSKTERNQLNTTQIVKRLRQIYADRNAKRNAIGSGTNTGAALKVLSDMLAVSYQEQGSDDRHRHCFIFTDGTSWQHNDGKDPVPMVQQMIREYIDNPPQFYSISSCEVCRRGGRIARNALKELKGLAGNKPENFVRIESFHLLQTYIDQVIDVRIDYSKCGQAGDVGSVKNRATFGRVLGGSKAVDRAWPWQAIITVKADQPHVHKVSGCYSVANFRGGGSIINNKWVLTAYHLFADLEEDNNQWYKNFRVTFGFYRRPLSRNDFVTKLSPTITVFNVERVVKHPNYDYNNLDYDIALIELGQQVRLNQDKNLWLDVPNSFGWVNYTDYIRPVCIPCMPNNCLNEHLRGKGRIPSNSNAEQICNIEKDYVLSRDDNQGAAVVTGFGHEKEREPGDEKHASLHLKQGLVKLKPDDLCRQFIKLWDETHTDRMICASSASTQPDKVTDACKGDSGGPLVRELYNENTRKSCWVQVGVVSWGYGCGKRSNLPGIGQRLRPGIYTNLPLLMPWVNQQINEN</sequence>
<keyword evidence="5" id="KW-0964">Secreted</keyword>
<dbReference type="PANTHER" id="PTHR46393:SF7">
    <property type="entry name" value="COMPLEMENT C2"/>
    <property type="match status" value="1"/>
</dbReference>
<reference evidence="22" key="3">
    <citation type="submission" date="2025-09" db="UniProtKB">
        <authorList>
            <consortium name="Ensembl"/>
        </authorList>
    </citation>
    <scope>IDENTIFICATION</scope>
</reference>
<evidence type="ECO:0000256" key="3">
    <source>
        <dbReference type="ARBA" id="ARBA00004241"/>
    </source>
</evidence>
<evidence type="ECO:0000256" key="10">
    <source>
        <dbReference type="ARBA" id="ARBA00022737"/>
    </source>
</evidence>
<keyword evidence="6" id="KW-0399">Innate immunity</keyword>
<keyword evidence="23" id="KW-1185">Reference proteome</keyword>
<dbReference type="GO" id="GO:0005576">
    <property type="term" value="C:extracellular region"/>
    <property type="evidence" value="ECO:0007669"/>
    <property type="project" value="UniProtKB-SubCell"/>
</dbReference>
<reference evidence="22" key="2">
    <citation type="submission" date="2025-08" db="UniProtKB">
        <authorList>
            <consortium name="Ensembl"/>
        </authorList>
    </citation>
    <scope>IDENTIFICATION</scope>
</reference>
<dbReference type="Gene3D" id="3.40.50.410">
    <property type="entry name" value="von Willebrand factor, type A domain"/>
    <property type="match status" value="1"/>
</dbReference>
<evidence type="ECO:0000256" key="14">
    <source>
        <dbReference type="ARBA" id="ARBA00023157"/>
    </source>
</evidence>
<evidence type="ECO:0000313" key="22">
    <source>
        <dbReference type="Ensembl" id="ENSCSAVP00000003255.1"/>
    </source>
</evidence>
<dbReference type="InterPro" id="IPR001254">
    <property type="entry name" value="Trypsin_dom"/>
</dbReference>
<dbReference type="InterPro" id="IPR033116">
    <property type="entry name" value="TRYPSIN_SER"/>
</dbReference>
<dbReference type="HOGENOM" id="CLU_310710_0_0_1"/>
<protein>
    <recommendedName>
        <fullName evidence="16">C3/C5 convertase</fullName>
    </recommendedName>
</protein>
<dbReference type="CDD" id="cd00190">
    <property type="entry name" value="Tryp_SPc"/>
    <property type="match status" value="1"/>
</dbReference>
<evidence type="ECO:0000256" key="4">
    <source>
        <dbReference type="ARBA" id="ARBA00004613"/>
    </source>
</evidence>
<dbReference type="InterPro" id="IPR036465">
    <property type="entry name" value="vWFA_dom_sf"/>
</dbReference>
<dbReference type="PROSITE" id="PS00135">
    <property type="entry name" value="TRYPSIN_SER"/>
    <property type="match status" value="1"/>
</dbReference>
<evidence type="ECO:0000256" key="5">
    <source>
        <dbReference type="ARBA" id="ARBA00022525"/>
    </source>
</evidence>
<dbReference type="PROSITE" id="PS50234">
    <property type="entry name" value="VWFA"/>
    <property type="match status" value="1"/>
</dbReference>
<keyword evidence="13" id="KW-0391">Immunity</keyword>
<name>H2YD57_CIOSA</name>
<evidence type="ECO:0000256" key="2">
    <source>
        <dbReference type="ARBA" id="ARBA00001946"/>
    </source>
</evidence>
<feature type="active site" description="Charge relay system" evidence="17">
    <location>
        <position position="686"/>
    </location>
</feature>
<evidence type="ECO:0000256" key="12">
    <source>
        <dbReference type="ARBA" id="ARBA00022825"/>
    </source>
</evidence>
<evidence type="ECO:0000259" key="19">
    <source>
        <dbReference type="PROSITE" id="PS50234"/>
    </source>
</evidence>
<evidence type="ECO:0000256" key="6">
    <source>
        <dbReference type="ARBA" id="ARBA00022588"/>
    </source>
</evidence>
<dbReference type="SMART" id="SM00032">
    <property type="entry name" value="CCP"/>
    <property type="match status" value="4"/>
</dbReference>
<feature type="domain" description="Sushi" evidence="21">
    <location>
        <begin position="48"/>
        <end position="118"/>
    </location>
</feature>
<evidence type="ECO:0000256" key="17">
    <source>
        <dbReference type="PIRSR" id="PIRSR001154-1"/>
    </source>
</evidence>
<dbReference type="GeneTree" id="ENSGT00940000165975"/>
<dbReference type="Ensembl" id="ENSCSAVT00000003304.1">
    <property type="protein sequence ID" value="ENSCSAVP00000003255.1"/>
    <property type="gene ID" value="ENSCSAVG00000001938.1"/>
</dbReference>
<feature type="active site" description="Charge relay system" evidence="17">
    <location>
        <position position="748"/>
    </location>
</feature>
<comment type="cofactor">
    <cofactor evidence="2">
        <name>Mg(2+)</name>
        <dbReference type="ChEBI" id="CHEBI:18420"/>
    </cofactor>
</comment>
<dbReference type="PROSITE" id="PS50923">
    <property type="entry name" value="SUSHI"/>
    <property type="match status" value="4"/>
</dbReference>
<evidence type="ECO:0000256" key="8">
    <source>
        <dbReference type="ARBA" id="ARBA00022670"/>
    </source>
</evidence>
<comment type="subcellular location">
    <subcellularLocation>
        <location evidence="3">Cell surface</location>
    </subcellularLocation>
    <subcellularLocation>
        <location evidence="4">Secreted</location>
    </subcellularLocation>
</comment>
<evidence type="ECO:0000256" key="16">
    <source>
        <dbReference type="ARBA" id="ARBA00029636"/>
    </source>
</evidence>
<keyword evidence="9" id="KW-0732">Signal</keyword>
<feature type="domain" description="Peptidase S1" evidence="20">
    <location>
        <begin position="631"/>
        <end position="968"/>
    </location>
</feature>
<keyword evidence="12" id="KW-0720">Serine protease</keyword>
<dbReference type="Pfam" id="PF00092">
    <property type="entry name" value="VWA"/>
    <property type="match status" value="1"/>
</dbReference>
<feature type="domain" description="Sushi" evidence="21">
    <location>
        <begin position="162"/>
        <end position="220"/>
    </location>
</feature>
<reference evidence="23" key="1">
    <citation type="submission" date="2003-08" db="EMBL/GenBank/DDBJ databases">
        <authorList>
            <person name="Birren B."/>
            <person name="Nusbaum C."/>
            <person name="Abebe A."/>
            <person name="Abouelleil A."/>
            <person name="Adekoya E."/>
            <person name="Ait-zahra M."/>
            <person name="Allen N."/>
            <person name="Allen T."/>
            <person name="An P."/>
            <person name="Anderson M."/>
            <person name="Anderson S."/>
            <person name="Arachchi H."/>
            <person name="Armbruster J."/>
            <person name="Bachantsang P."/>
            <person name="Baldwin J."/>
            <person name="Barry A."/>
            <person name="Bayul T."/>
            <person name="Blitshsteyn B."/>
            <person name="Bloom T."/>
            <person name="Blye J."/>
            <person name="Boguslavskiy L."/>
            <person name="Borowsky M."/>
            <person name="Boukhgalter B."/>
            <person name="Brunache A."/>
            <person name="Butler J."/>
            <person name="Calixte N."/>
            <person name="Calvo S."/>
            <person name="Camarata J."/>
            <person name="Campo K."/>
            <person name="Chang J."/>
            <person name="Cheshatsang Y."/>
            <person name="Citroen M."/>
            <person name="Collymore A."/>
            <person name="Considine T."/>
            <person name="Cook A."/>
            <person name="Cooke P."/>
            <person name="Corum B."/>
            <person name="Cuomo C."/>
            <person name="David R."/>
            <person name="Dawoe T."/>
            <person name="Degray S."/>
            <person name="Dodge S."/>
            <person name="Dooley K."/>
            <person name="Dorje P."/>
            <person name="Dorjee K."/>
            <person name="Dorris L."/>
            <person name="Duffey N."/>
            <person name="Dupes A."/>
            <person name="Elkins T."/>
            <person name="Engels R."/>
            <person name="Erickson J."/>
            <person name="Farina A."/>
            <person name="Faro S."/>
            <person name="Ferreira P."/>
            <person name="Fischer H."/>
            <person name="Fitzgerald M."/>
            <person name="Foley K."/>
            <person name="Gage D."/>
            <person name="Galagan J."/>
            <person name="Gearin G."/>
            <person name="Gnerre S."/>
            <person name="Gnirke A."/>
            <person name="Goyette A."/>
            <person name="Graham J."/>
            <person name="Grandbois E."/>
            <person name="Gyaltsen K."/>
            <person name="Hafez N."/>
            <person name="Hagopian D."/>
            <person name="Hagos B."/>
            <person name="Hall J."/>
            <person name="Hatcher B."/>
            <person name="Heller A."/>
            <person name="Higgins H."/>
            <person name="Honan T."/>
            <person name="Horn A."/>
            <person name="Houde N."/>
            <person name="Hughes L."/>
            <person name="Hulme W."/>
            <person name="Husby E."/>
            <person name="Iliev I."/>
            <person name="Jaffe D."/>
            <person name="Jones C."/>
            <person name="Kamal M."/>
            <person name="Kamat A."/>
            <person name="Kamvysselis M."/>
            <person name="Karlsson E."/>
            <person name="Kells C."/>
            <person name="Kieu A."/>
            <person name="Kisner P."/>
            <person name="Kodira C."/>
            <person name="Kulbokas E."/>
            <person name="Labutti K."/>
            <person name="Lama D."/>
            <person name="Landers T."/>
            <person name="Leger J."/>
            <person name="Levine S."/>
            <person name="Lewis D."/>
            <person name="Lewis T."/>
            <person name="Lindblad-toh K."/>
            <person name="Liu X."/>
            <person name="Lokyitsang T."/>
            <person name="Lokyitsang Y."/>
            <person name="Lucien O."/>
            <person name="Lui A."/>
            <person name="Ma L.J."/>
            <person name="Mabbitt R."/>
            <person name="Macdonald J."/>
            <person name="Maclean C."/>
            <person name="Major J."/>
            <person name="Manning J."/>
            <person name="Marabella R."/>
            <person name="Maru K."/>
            <person name="Matthews C."/>
            <person name="Mauceli E."/>
            <person name="Mccarthy M."/>
            <person name="Mcdonough S."/>
            <person name="Mcghee T."/>
            <person name="Meldrim J."/>
            <person name="Meneus L."/>
            <person name="Mesirov J."/>
            <person name="Mihalev A."/>
            <person name="Mihova T."/>
            <person name="Mikkelsen T."/>
            <person name="Mlenga V."/>
            <person name="Moru K."/>
            <person name="Mozes J."/>
            <person name="Mulrain L."/>
            <person name="Munson G."/>
            <person name="Naylor J."/>
            <person name="Newes C."/>
            <person name="Nguyen C."/>
            <person name="Nguyen N."/>
            <person name="Nguyen T."/>
            <person name="Nicol R."/>
            <person name="Nielsen C."/>
            <person name="Nizzari M."/>
            <person name="Norbu C."/>
            <person name="Norbu N."/>
            <person name="O'donnell P."/>
            <person name="Okoawo O."/>
            <person name="O'leary S."/>
            <person name="Omotosho B."/>
            <person name="O'neill K."/>
            <person name="Osman S."/>
            <person name="Parker S."/>
            <person name="Perrin D."/>
            <person name="Phunkhang P."/>
            <person name="Piqani B."/>
            <person name="Purcell S."/>
            <person name="Rachupka T."/>
            <person name="Ramasamy U."/>
            <person name="Rameau R."/>
            <person name="Ray V."/>
            <person name="Raymond C."/>
            <person name="Retta R."/>
            <person name="Richardson S."/>
            <person name="Rise C."/>
            <person name="Rodriguez J."/>
            <person name="Rogers J."/>
            <person name="Rogov P."/>
            <person name="Rutman M."/>
            <person name="Schupbach R."/>
            <person name="Seaman C."/>
            <person name="Settipalli S."/>
            <person name="Sharpe T."/>
            <person name="Sheridan J."/>
            <person name="Sherpa N."/>
            <person name="Shi J."/>
            <person name="Smirnov S."/>
            <person name="Smith C."/>
            <person name="Sougnez C."/>
            <person name="Spencer B."/>
            <person name="Stalker J."/>
            <person name="Stange-thomann N."/>
            <person name="Stavropoulos S."/>
            <person name="Stetson K."/>
            <person name="Stone C."/>
            <person name="Stone S."/>
            <person name="Stubbs M."/>
            <person name="Talamas J."/>
            <person name="Tchuinga P."/>
            <person name="Tenzing P."/>
            <person name="Tesfaye S."/>
            <person name="Theodore J."/>
            <person name="Thoulutsang Y."/>
            <person name="Topham K."/>
            <person name="Towey S."/>
            <person name="Tsamla T."/>
            <person name="Tsomo N."/>
            <person name="Vallee D."/>
            <person name="Vassiliev H."/>
            <person name="Venkataraman V."/>
            <person name="Vinson J."/>
            <person name="Vo A."/>
            <person name="Wade C."/>
            <person name="Wang S."/>
            <person name="Wangchuk T."/>
            <person name="Wangdi T."/>
            <person name="Whittaker C."/>
            <person name="Wilkinson J."/>
            <person name="Wu Y."/>
            <person name="Wyman D."/>
            <person name="Yadav S."/>
            <person name="Yang S."/>
            <person name="Yang X."/>
            <person name="Yeager S."/>
            <person name="Yee E."/>
            <person name="Young G."/>
            <person name="Zainoun J."/>
            <person name="Zembeck L."/>
            <person name="Zimmer A."/>
            <person name="Zody M."/>
            <person name="Lander E."/>
        </authorList>
    </citation>
    <scope>NUCLEOTIDE SEQUENCE [LARGE SCALE GENOMIC DNA]</scope>
</reference>
<comment type="caution">
    <text evidence="18">Lacks conserved residue(s) required for the propagation of feature annotation.</text>
</comment>
<evidence type="ECO:0000256" key="18">
    <source>
        <dbReference type="PROSITE-ProRule" id="PRU00302"/>
    </source>
</evidence>
<dbReference type="PIRSF" id="PIRSF001154">
    <property type="entry name" value="Compl_C2_B"/>
    <property type="match status" value="1"/>
</dbReference>
<dbReference type="InterPro" id="IPR000436">
    <property type="entry name" value="Sushi_SCR_CCP_dom"/>
</dbReference>
<keyword evidence="10" id="KW-0677">Repeat</keyword>
<dbReference type="GO" id="GO:0006508">
    <property type="term" value="P:proteolysis"/>
    <property type="evidence" value="ECO:0007669"/>
    <property type="project" value="UniProtKB-KW"/>
</dbReference>
<dbReference type="PRINTS" id="PR00722">
    <property type="entry name" value="CHYMOTRYPSIN"/>
</dbReference>
<dbReference type="GO" id="GO:0045087">
    <property type="term" value="P:innate immune response"/>
    <property type="evidence" value="ECO:0007669"/>
    <property type="project" value="UniProtKB-KW"/>
</dbReference>
<proteinExistence type="predicted"/>
<dbReference type="SMART" id="SM00327">
    <property type="entry name" value="VWA"/>
    <property type="match status" value="1"/>
</dbReference>
<evidence type="ECO:0000259" key="21">
    <source>
        <dbReference type="PROSITE" id="PS50923"/>
    </source>
</evidence>
<dbReference type="CDD" id="cd01450">
    <property type="entry name" value="vWFA_subfamily_ECM"/>
    <property type="match status" value="1"/>
</dbReference>
<keyword evidence="11" id="KW-0378">Hydrolase</keyword>
<dbReference type="Pfam" id="PF00089">
    <property type="entry name" value="Trypsin"/>
    <property type="match status" value="2"/>
</dbReference>
<dbReference type="InterPro" id="IPR009003">
    <property type="entry name" value="Peptidase_S1_PA"/>
</dbReference>
<dbReference type="InParanoid" id="H2YD57"/>
<dbReference type="GO" id="GO:0004252">
    <property type="term" value="F:serine-type endopeptidase activity"/>
    <property type="evidence" value="ECO:0007669"/>
    <property type="project" value="InterPro"/>
</dbReference>
<accession>H2YD57</accession>
<feature type="domain" description="VWFA" evidence="19">
    <location>
        <begin position="400"/>
        <end position="603"/>
    </location>
</feature>